<feature type="coiled-coil region" evidence="5">
    <location>
        <begin position="174"/>
        <end position="205"/>
    </location>
</feature>
<keyword evidence="5" id="KW-0175">Coiled coil</keyword>
<evidence type="ECO:0000256" key="3">
    <source>
        <dbReference type="ARBA" id="ARBA00022833"/>
    </source>
</evidence>
<dbReference type="Gene3D" id="3.30.40.10">
    <property type="entry name" value="Zinc/RING finger domain, C3HC4 (zinc finger)"/>
    <property type="match status" value="3"/>
</dbReference>
<feature type="domain" description="RING-type" evidence="6">
    <location>
        <begin position="38"/>
        <end position="75"/>
    </location>
</feature>
<dbReference type="PROSITE" id="PS50145">
    <property type="entry name" value="ZF_TRAF"/>
    <property type="match status" value="1"/>
</dbReference>
<dbReference type="EMBL" id="CAJOBA010056546">
    <property type="protein sequence ID" value="CAF4293061.1"/>
    <property type="molecule type" value="Genomic_DNA"/>
</dbReference>
<dbReference type="InterPro" id="IPR013010">
    <property type="entry name" value="Znf_SIAH"/>
</dbReference>
<evidence type="ECO:0000313" key="9">
    <source>
        <dbReference type="EMBL" id="CAF1504681.1"/>
    </source>
</evidence>
<evidence type="ECO:0000259" key="7">
    <source>
        <dbReference type="PROSITE" id="PS50145"/>
    </source>
</evidence>
<dbReference type="EMBL" id="CAJNOK010034506">
    <property type="protein sequence ID" value="CAF1504681.1"/>
    <property type="molecule type" value="Genomic_DNA"/>
</dbReference>
<dbReference type="PANTHER" id="PTHR10131">
    <property type="entry name" value="TNF RECEPTOR ASSOCIATED FACTOR"/>
    <property type="match status" value="1"/>
</dbReference>
<evidence type="ECO:0000259" key="8">
    <source>
        <dbReference type="PROSITE" id="PS51081"/>
    </source>
</evidence>
<accession>A0A8S2TKV4</accession>
<dbReference type="PANTHER" id="PTHR10131:SF94">
    <property type="entry name" value="TNF RECEPTOR-ASSOCIATED FACTOR 4"/>
    <property type="match status" value="1"/>
</dbReference>
<evidence type="ECO:0000256" key="2">
    <source>
        <dbReference type="ARBA" id="ARBA00022771"/>
    </source>
</evidence>
<feature type="domain" description="TRAF-type" evidence="7">
    <location>
        <begin position="119"/>
        <end position="159"/>
    </location>
</feature>
<organism evidence="10 11">
    <name type="scientific">Didymodactylos carnosus</name>
    <dbReference type="NCBI Taxonomy" id="1234261"/>
    <lineage>
        <taxon>Eukaryota</taxon>
        <taxon>Metazoa</taxon>
        <taxon>Spiralia</taxon>
        <taxon>Gnathifera</taxon>
        <taxon>Rotifera</taxon>
        <taxon>Eurotatoria</taxon>
        <taxon>Bdelloidea</taxon>
        <taxon>Philodinida</taxon>
        <taxon>Philodinidae</taxon>
        <taxon>Didymodactylos</taxon>
    </lineage>
</organism>
<keyword evidence="1 4" id="KW-0479">Metal-binding</keyword>
<keyword evidence="2 4" id="KW-0863">Zinc-finger</keyword>
<dbReference type="SUPFAM" id="SSF57850">
    <property type="entry name" value="RING/U-box"/>
    <property type="match status" value="1"/>
</dbReference>
<dbReference type="PROSITE" id="PS51081">
    <property type="entry name" value="ZF_SIAH"/>
    <property type="match status" value="1"/>
</dbReference>
<dbReference type="Proteomes" id="UP000677228">
    <property type="component" value="Unassembled WGS sequence"/>
</dbReference>
<dbReference type="InterPro" id="IPR001841">
    <property type="entry name" value="Znf_RING"/>
</dbReference>
<gene>
    <name evidence="9" type="ORF">OVA965_LOCUS37098</name>
    <name evidence="10" type="ORF">TMI583_LOCUS38155</name>
</gene>
<dbReference type="InterPro" id="IPR013083">
    <property type="entry name" value="Znf_RING/FYVE/PHD"/>
</dbReference>
<proteinExistence type="predicted"/>
<comment type="caution">
    <text evidence="10">The sequence shown here is derived from an EMBL/GenBank/DDBJ whole genome shotgun (WGS) entry which is preliminary data.</text>
</comment>
<evidence type="ECO:0000313" key="11">
    <source>
        <dbReference type="Proteomes" id="UP000682733"/>
    </source>
</evidence>
<evidence type="ECO:0000256" key="5">
    <source>
        <dbReference type="SAM" id="Coils"/>
    </source>
</evidence>
<dbReference type="SUPFAM" id="SSF49599">
    <property type="entry name" value="TRAF domain-like"/>
    <property type="match status" value="1"/>
</dbReference>
<dbReference type="AlphaFoldDB" id="A0A8S2TKV4"/>
<dbReference type="PROSITE" id="PS50089">
    <property type="entry name" value="ZF_RING_2"/>
    <property type="match status" value="1"/>
</dbReference>
<evidence type="ECO:0000256" key="4">
    <source>
        <dbReference type="PROSITE-ProRule" id="PRU00207"/>
    </source>
</evidence>
<dbReference type="InterPro" id="IPR001293">
    <property type="entry name" value="Znf_TRAF"/>
</dbReference>
<name>A0A8S2TKV4_9BILA</name>
<feature type="zinc finger region" description="TRAF-type" evidence="4">
    <location>
        <begin position="119"/>
        <end position="159"/>
    </location>
</feature>
<evidence type="ECO:0000256" key="1">
    <source>
        <dbReference type="ARBA" id="ARBA00022723"/>
    </source>
</evidence>
<feature type="domain" description="SIAH-type" evidence="8">
    <location>
        <begin position="95"/>
        <end position="151"/>
    </location>
</feature>
<dbReference type="GO" id="GO:0008270">
    <property type="term" value="F:zinc ion binding"/>
    <property type="evidence" value="ECO:0007669"/>
    <property type="project" value="UniProtKB-KW"/>
</dbReference>
<keyword evidence="3 4" id="KW-0862">Zinc</keyword>
<feature type="coiled-coil region" evidence="5">
    <location>
        <begin position="258"/>
        <end position="292"/>
    </location>
</feature>
<reference evidence="10" key="1">
    <citation type="submission" date="2021-02" db="EMBL/GenBank/DDBJ databases">
        <authorList>
            <person name="Nowell W R."/>
        </authorList>
    </citation>
    <scope>NUCLEOTIDE SEQUENCE</scope>
</reference>
<feature type="non-terminal residue" evidence="10">
    <location>
        <position position="1"/>
    </location>
</feature>
<dbReference type="Proteomes" id="UP000682733">
    <property type="component" value="Unassembled WGS sequence"/>
</dbReference>
<evidence type="ECO:0008006" key="12">
    <source>
        <dbReference type="Google" id="ProtNLM"/>
    </source>
</evidence>
<evidence type="ECO:0000313" key="10">
    <source>
        <dbReference type="EMBL" id="CAF4293061.1"/>
    </source>
</evidence>
<protein>
    <recommendedName>
        <fullName evidence="12">TRAF-type domain-containing protein</fullName>
    </recommendedName>
</protein>
<evidence type="ECO:0000259" key="6">
    <source>
        <dbReference type="PROSITE" id="PS50089"/>
    </source>
</evidence>
<sequence>IYLFYPSFYLPMTGSSEYHGVIGVDRIHGKIDEDLLLCSICHNVLWNPVACKSCENAFCTLCIHTSLKEKNNYCPFNCYFEERKCPPCISILLSKLQIDCCYKLNGCTTIVSYERLDEHEEECNYQPLECEKCHKQMLKQDFEQHQQECELIDLTCNECHVIYKRKDLNQHTEIECLQNQFEQQQQMIEKKMNENEDIVKNMEKETQHLVQSQMTTMDTKLELVDEILRMEHETQQNEFEQKFQTQQDLFDEKQKLMEKKLNENDEKYNMMLENIEEEIQQIRLLKNDSNANENGTNAKLCKVDLDKLSKSVRYAGNPRF</sequence>